<evidence type="ECO:0000313" key="14">
    <source>
        <dbReference type="EMBL" id="MBB6217725.1"/>
    </source>
</evidence>
<dbReference type="PIRSF" id="PIRSF006004">
    <property type="entry name" value="CHP00048"/>
    <property type="match status" value="1"/>
</dbReference>
<comment type="function">
    <text evidence="12">Specifically methylates position 2 of adenine 2503 in 23S rRNA and position 2 of adenine 37 in tRNAs.</text>
</comment>
<dbReference type="PROSITE" id="PS51918">
    <property type="entry name" value="RADICAL_SAM"/>
    <property type="match status" value="1"/>
</dbReference>
<dbReference type="RefSeq" id="WP_184312219.1">
    <property type="nucleotide sequence ID" value="NZ_JACHEN010000027.1"/>
</dbReference>
<evidence type="ECO:0000256" key="11">
    <source>
        <dbReference type="ARBA" id="ARBA00023014"/>
    </source>
</evidence>
<reference evidence="14 15" key="1">
    <citation type="submission" date="2020-08" db="EMBL/GenBank/DDBJ databases">
        <title>Genomic Encyclopedia of Type Strains, Phase IV (KMG-IV): sequencing the most valuable type-strain genomes for metagenomic binning, comparative biology and taxonomic classification.</title>
        <authorList>
            <person name="Goeker M."/>
        </authorList>
    </citation>
    <scope>NUCLEOTIDE SEQUENCE [LARGE SCALE GENOMIC DNA]</scope>
    <source>
        <strain evidence="14 15">DSM 103526</strain>
    </source>
</reference>
<feature type="binding site" evidence="12">
    <location>
        <position position="112"/>
    </location>
    <ligand>
        <name>[4Fe-4S] cluster</name>
        <dbReference type="ChEBI" id="CHEBI:49883"/>
        <note>4Fe-4S-S-AdoMet</note>
    </ligand>
</feature>
<dbReference type="InterPro" id="IPR048641">
    <property type="entry name" value="RlmN_N"/>
</dbReference>
<dbReference type="Proteomes" id="UP000579281">
    <property type="component" value="Unassembled WGS sequence"/>
</dbReference>
<evidence type="ECO:0000256" key="7">
    <source>
        <dbReference type="ARBA" id="ARBA00022691"/>
    </source>
</evidence>
<dbReference type="GO" id="GO:0030488">
    <property type="term" value="P:tRNA methylation"/>
    <property type="evidence" value="ECO:0007669"/>
    <property type="project" value="UniProtKB-UniRule"/>
</dbReference>
<evidence type="ECO:0000256" key="5">
    <source>
        <dbReference type="ARBA" id="ARBA00022603"/>
    </source>
</evidence>
<keyword evidence="11 12" id="KW-0411">Iron-sulfur</keyword>
<dbReference type="Gene3D" id="3.20.20.70">
    <property type="entry name" value="Aldolase class I"/>
    <property type="match status" value="1"/>
</dbReference>
<dbReference type="HAMAP" id="MF_01849">
    <property type="entry name" value="RNA_methyltr_RlmN"/>
    <property type="match status" value="1"/>
</dbReference>
<dbReference type="PANTHER" id="PTHR30544">
    <property type="entry name" value="23S RRNA METHYLTRANSFERASE"/>
    <property type="match status" value="1"/>
</dbReference>
<keyword evidence="8 12" id="KW-0819">tRNA processing</keyword>
<dbReference type="GO" id="GO:0002935">
    <property type="term" value="F:tRNA (adenine(37)-C2)-methyltransferase activity"/>
    <property type="evidence" value="ECO:0007669"/>
    <property type="project" value="UniProtKB-UniRule"/>
</dbReference>
<dbReference type="InterPro" id="IPR007197">
    <property type="entry name" value="rSAM"/>
</dbReference>
<dbReference type="GO" id="GO:0000049">
    <property type="term" value="F:tRNA binding"/>
    <property type="evidence" value="ECO:0007669"/>
    <property type="project" value="UniProtKB-UniRule"/>
</dbReference>
<comment type="caution">
    <text evidence="14">The sequence shown here is derived from an EMBL/GenBank/DDBJ whole genome shotgun (WGS) entry which is preliminary data.</text>
</comment>
<dbReference type="GO" id="GO:0051539">
    <property type="term" value="F:4 iron, 4 sulfur cluster binding"/>
    <property type="evidence" value="ECO:0007669"/>
    <property type="project" value="UniProtKB-UniRule"/>
</dbReference>
<dbReference type="CDD" id="cd01335">
    <property type="entry name" value="Radical_SAM"/>
    <property type="match status" value="1"/>
</dbReference>
<dbReference type="SFLD" id="SFLDF00275">
    <property type="entry name" value="adenosine_C2_methyltransferase"/>
    <property type="match status" value="1"/>
</dbReference>
<keyword evidence="12" id="KW-1015">Disulfide bond</keyword>
<keyword evidence="3 12" id="KW-0963">Cytoplasm</keyword>
<evidence type="ECO:0000256" key="12">
    <source>
        <dbReference type="HAMAP-Rule" id="MF_01849"/>
    </source>
</evidence>
<dbReference type="NCBIfam" id="TIGR00048">
    <property type="entry name" value="rRNA_mod_RlmN"/>
    <property type="match status" value="1"/>
</dbReference>
<dbReference type="GO" id="GO:0019843">
    <property type="term" value="F:rRNA binding"/>
    <property type="evidence" value="ECO:0007669"/>
    <property type="project" value="UniProtKB-UniRule"/>
</dbReference>
<dbReference type="Pfam" id="PF04055">
    <property type="entry name" value="Radical_SAM"/>
    <property type="match status" value="1"/>
</dbReference>
<dbReference type="SFLD" id="SFLDS00029">
    <property type="entry name" value="Radical_SAM"/>
    <property type="match status" value="1"/>
</dbReference>
<evidence type="ECO:0000256" key="8">
    <source>
        <dbReference type="ARBA" id="ARBA00022694"/>
    </source>
</evidence>
<keyword evidence="2 12" id="KW-0004">4Fe-4S</keyword>
<feature type="binding site" evidence="12">
    <location>
        <position position="191"/>
    </location>
    <ligand>
        <name>S-adenosyl-L-methionine</name>
        <dbReference type="ChEBI" id="CHEBI:59789"/>
    </ligand>
</feature>
<keyword evidence="4 12" id="KW-0698">rRNA processing</keyword>
<dbReference type="AlphaFoldDB" id="A0A841L5Z2"/>
<dbReference type="SUPFAM" id="SSF102114">
    <property type="entry name" value="Radical SAM enzymes"/>
    <property type="match status" value="1"/>
</dbReference>
<dbReference type="InterPro" id="IPR040072">
    <property type="entry name" value="Methyltransferase_A"/>
</dbReference>
<dbReference type="InterPro" id="IPR058240">
    <property type="entry name" value="rSAM_sf"/>
</dbReference>
<evidence type="ECO:0000256" key="3">
    <source>
        <dbReference type="ARBA" id="ARBA00022490"/>
    </source>
</evidence>
<evidence type="ECO:0000256" key="9">
    <source>
        <dbReference type="ARBA" id="ARBA00022723"/>
    </source>
</evidence>
<comment type="miscellaneous">
    <text evidence="12">Reaction proceeds by a ping-pong mechanism involving intermediate methylation of a conserved cysteine residue.</text>
</comment>
<comment type="cofactor">
    <cofactor evidence="12">
        <name>[4Fe-4S] cluster</name>
        <dbReference type="ChEBI" id="CHEBI:49883"/>
    </cofactor>
    <text evidence="12">Binds 1 [4Fe-4S] cluster. The cluster is coordinated with 3 cysteines and an exchangeable S-adenosyl-L-methionine.</text>
</comment>
<dbReference type="InterPro" id="IPR013785">
    <property type="entry name" value="Aldolase_TIM"/>
</dbReference>
<evidence type="ECO:0000256" key="4">
    <source>
        <dbReference type="ARBA" id="ARBA00022552"/>
    </source>
</evidence>
<name>A0A841L5Z2_9FIRM</name>
<feature type="binding site" evidence="12">
    <location>
        <position position="290"/>
    </location>
    <ligand>
        <name>S-adenosyl-L-methionine</name>
        <dbReference type="ChEBI" id="CHEBI:59789"/>
    </ligand>
</feature>
<keyword evidence="10 12" id="KW-0408">Iron</keyword>
<dbReference type="InterPro" id="IPR027492">
    <property type="entry name" value="RNA_MTrfase_RlmN"/>
</dbReference>
<evidence type="ECO:0000259" key="13">
    <source>
        <dbReference type="PROSITE" id="PS51918"/>
    </source>
</evidence>
<feature type="binding site" evidence="12">
    <location>
        <begin position="214"/>
        <end position="216"/>
    </location>
    <ligand>
        <name>S-adenosyl-L-methionine</name>
        <dbReference type="ChEBI" id="CHEBI:59789"/>
    </ligand>
</feature>
<feature type="binding site" evidence="12">
    <location>
        <position position="119"/>
    </location>
    <ligand>
        <name>[4Fe-4S] cluster</name>
        <dbReference type="ChEBI" id="CHEBI:49883"/>
        <note>4Fe-4S-S-AdoMet</note>
    </ligand>
</feature>
<evidence type="ECO:0000313" key="15">
    <source>
        <dbReference type="Proteomes" id="UP000579281"/>
    </source>
</evidence>
<dbReference type="InterPro" id="IPR004383">
    <property type="entry name" value="rRNA_lsu_MTrfase_RlmN/Cfr"/>
</dbReference>
<feature type="active site" description="S-methylcysteine intermediate" evidence="12">
    <location>
        <position position="333"/>
    </location>
</feature>
<organism evidence="14 15">
    <name type="scientific">Anaerosolibacter carboniphilus</name>
    <dbReference type="NCBI Taxonomy" id="1417629"/>
    <lineage>
        <taxon>Bacteria</taxon>
        <taxon>Bacillati</taxon>
        <taxon>Bacillota</taxon>
        <taxon>Clostridia</taxon>
        <taxon>Peptostreptococcales</taxon>
        <taxon>Thermotaleaceae</taxon>
        <taxon>Anaerosolibacter</taxon>
    </lineage>
</organism>
<evidence type="ECO:0000256" key="1">
    <source>
        <dbReference type="ARBA" id="ARBA00004496"/>
    </source>
</evidence>
<dbReference type="GO" id="GO:0070475">
    <property type="term" value="P:rRNA base methylation"/>
    <property type="evidence" value="ECO:0007669"/>
    <property type="project" value="UniProtKB-UniRule"/>
</dbReference>
<dbReference type="PANTHER" id="PTHR30544:SF5">
    <property type="entry name" value="RADICAL SAM CORE DOMAIN-CONTAINING PROTEIN"/>
    <property type="match status" value="1"/>
</dbReference>
<comment type="similarity">
    <text evidence="12">Belongs to the radical SAM superfamily. RlmN family.</text>
</comment>
<evidence type="ECO:0000256" key="2">
    <source>
        <dbReference type="ARBA" id="ARBA00022485"/>
    </source>
</evidence>
<comment type="catalytic activity">
    <reaction evidence="12">
        <text>adenosine(37) in tRNA + 2 reduced [2Fe-2S]-[ferredoxin] + 2 S-adenosyl-L-methionine = 2-methyladenosine(37) in tRNA + 5'-deoxyadenosine + L-methionine + 2 oxidized [2Fe-2S]-[ferredoxin] + S-adenosyl-L-homocysteine</text>
        <dbReference type="Rhea" id="RHEA:43332"/>
        <dbReference type="Rhea" id="RHEA-COMP:10000"/>
        <dbReference type="Rhea" id="RHEA-COMP:10001"/>
        <dbReference type="Rhea" id="RHEA-COMP:10162"/>
        <dbReference type="Rhea" id="RHEA-COMP:10485"/>
        <dbReference type="ChEBI" id="CHEBI:17319"/>
        <dbReference type="ChEBI" id="CHEBI:33737"/>
        <dbReference type="ChEBI" id="CHEBI:33738"/>
        <dbReference type="ChEBI" id="CHEBI:57844"/>
        <dbReference type="ChEBI" id="CHEBI:57856"/>
        <dbReference type="ChEBI" id="CHEBI:59789"/>
        <dbReference type="ChEBI" id="CHEBI:74411"/>
        <dbReference type="ChEBI" id="CHEBI:74497"/>
        <dbReference type="EC" id="2.1.1.192"/>
    </reaction>
</comment>
<sequence length="349" mass="39688">MEKIDLKNYTLEELEGFLESLGEKKFRGKQIFQWIHKGTITIEEMTNLSKELREKMQQKAYIGNLKTESVLISKVDGTRKYLFVLEDGNIIESVLMRYEHGNTVCVSCQVGCRMGCTFCASTLEGVVRNLTAGEILDQIIAIQRDIGDRVSNVVLMGSGEPLDNYEEVLKFLALVNHPEGLNIGLRSITISTCGLVPKMMDLADRKIQVTLAISLHAPNDILRNTMMPVNRKYPIEELLKACKYYVGQTGRRITFEYAMIRDVNDSEKHASELAGRIRGLLCHVNLIPLNKVDEREYESAQLDRVRKFQSILKKHGVEATIRRELGSDINAACGQLRRRYMKEQSNRQG</sequence>
<feature type="domain" description="Radical SAM core" evidence="13">
    <location>
        <begin position="98"/>
        <end position="328"/>
    </location>
</feature>
<dbReference type="EMBL" id="JACHEN010000027">
    <property type="protein sequence ID" value="MBB6217725.1"/>
    <property type="molecule type" value="Genomic_DNA"/>
</dbReference>
<dbReference type="Gene3D" id="1.10.150.530">
    <property type="match status" value="1"/>
</dbReference>
<accession>A0A841L5Z2</accession>
<keyword evidence="6 12" id="KW-0808">Transferase</keyword>
<dbReference type="GO" id="GO:0046872">
    <property type="term" value="F:metal ion binding"/>
    <property type="evidence" value="ECO:0007669"/>
    <property type="project" value="UniProtKB-KW"/>
</dbReference>
<protein>
    <recommendedName>
        <fullName evidence="12">Probable dual-specificity RNA methyltransferase RlmN</fullName>
        <ecNumber evidence="12">2.1.1.192</ecNumber>
    </recommendedName>
    <alternativeName>
        <fullName evidence="12">23S rRNA (adenine(2503)-C(2))-methyltransferase</fullName>
    </alternativeName>
    <alternativeName>
        <fullName evidence="12">23S rRNA m2A2503 methyltransferase</fullName>
    </alternativeName>
    <alternativeName>
        <fullName evidence="12">Ribosomal RNA large subunit methyltransferase N</fullName>
    </alternativeName>
    <alternativeName>
        <fullName evidence="12">tRNA (adenine(37)-C(2))-methyltransferase</fullName>
    </alternativeName>
    <alternativeName>
        <fullName evidence="12">tRNA m2A37 methyltransferase</fullName>
    </alternativeName>
</protein>
<keyword evidence="9 12" id="KW-0479">Metal-binding</keyword>
<dbReference type="Pfam" id="PF21016">
    <property type="entry name" value="RlmN_N"/>
    <property type="match status" value="1"/>
</dbReference>
<keyword evidence="7 12" id="KW-0949">S-adenosyl-L-methionine</keyword>
<dbReference type="GO" id="GO:0070040">
    <property type="term" value="F:rRNA (adenine(2503)-C2-)-methyltransferase activity"/>
    <property type="evidence" value="ECO:0007669"/>
    <property type="project" value="UniProtKB-UniRule"/>
</dbReference>
<keyword evidence="5 12" id="KW-0489">Methyltransferase</keyword>
<evidence type="ECO:0000256" key="6">
    <source>
        <dbReference type="ARBA" id="ARBA00022679"/>
    </source>
</evidence>
<feature type="active site" description="Proton acceptor" evidence="12">
    <location>
        <position position="92"/>
    </location>
</feature>
<gene>
    <name evidence="12" type="primary">rlmN</name>
    <name evidence="14" type="ORF">HNQ80_003848</name>
</gene>
<dbReference type="FunFam" id="3.20.20.70:FF:000014">
    <property type="entry name" value="Probable dual-specificity RNA methyltransferase RlmN"/>
    <property type="match status" value="1"/>
</dbReference>
<evidence type="ECO:0000256" key="10">
    <source>
        <dbReference type="ARBA" id="ARBA00023004"/>
    </source>
</evidence>
<dbReference type="SFLD" id="SFLDG01062">
    <property type="entry name" value="methyltransferase_(Class_A)"/>
    <property type="match status" value="1"/>
</dbReference>
<comment type="subcellular location">
    <subcellularLocation>
        <location evidence="1 12">Cytoplasm</location>
    </subcellularLocation>
</comment>
<proteinExistence type="inferred from homology"/>
<comment type="catalytic activity">
    <reaction evidence="12">
        <text>adenosine(2503) in 23S rRNA + 2 reduced [2Fe-2S]-[ferredoxin] + 2 S-adenosyl-L-methionine = 2-methyladenosine(2503) in 23S rRNA + 5'-deoxyadenosine + L-methionine + 2 oxidized [2Fe-2S]-[ferredoxin] + S-adenosyl-L-homocysteine</text>
        <dbReference type="Rhea" id="RHEA:42916"/>
        <dbReference type="Rhea" id="RHEA-COMP:10000"/>
        <dbReference type="Rhea" id="RHEA-COMP:10001"/>
        <dbReference type="Rhea" id="RHEA-COMP:10152"/>
        <dbReference type="Rhea" id="RHEA-COMP:10282"/>
        <dbReference type="ChEBI" id="CHEBI:17319"/>
        <dbReference type="ChEBI" id="CHEBI:33737"/>
        <dbReference type="ChEBI" id="CHEBI:33738"/>
        <dbReference type="ChEBI" id="CHEBI:57844"/>
        <dbReference type="ChEBI" id="CHEBI:57856"/>
        <dbReference type="ChEBI" id="CHEBI:59789"/>
        <dbReference type="ChEBI" id="CHEBI:74411"/>
        <dbReference type="ChEBI" id="CHEBI:74497"/>
        <dbReference type="EC" id="2.1.1.192"/>
    </reaction>
</comment>
<dbReference type="GO" id="GO:0005737">
    <property type="term" value="C:cytoplasm"/>
    <property type="evidence" value="ECO:0007669"/>
    <property type="project" value="UniProtKB-SubCell"/>
</dbReference>
<dbReference type="EC" id="2.1.1.192" evidence="12"/>
<comment type="caution">
    <text evidence="12">Lacks conserved residue(s) required for the propagation of feature annotation.</text>
</comment>
<feature type="binding site" evidence="12">
    <location>
        <begin position="159"/>
        <end position="160"/>
    </location>
    <ligand>
        <name>S-adenosyl-L-methionine</name>
        <dbReference type="ChEBI" id="CHEBI:59789"/>
    </ligand>
</feature>
<feature type="binding site" evidence="12">
    <location>
        <position position="116"/>
    </location>
    <ligand>
        <name>[4Fe-4S] cluster</name>
        <dbReference type="ChEBI" id="CHEBI:49883"/>
        <note>4Fe-4S-S-AdoMet</note>
    </ligand>
</feature>
<keyword evidence="15" id="KW-1185">Reference proteome</keyword>